<reference evidence="1" key="1">
    <citation type="submission" date="2022-07" db="EMBL/GenBank/DDBJ databases">
        <title>Phylogenomic reconstructions and comparative analyses of Kickxellomycotina fungi.</title>
        <authorList>
            <person name="Reynolds N.K."/>
            <person name="Stajich J.E."/>
            <person name="Barry K."/>
            <person name="Grigoriev I.V."/>
            <person name="Crous P."/>
            <person name="Smith M.E."/>
        </authorList>
    </citation>
    <scope>NUCLEOTIDE SEQUENCE</scope>
    <source>
        <strain evidence="1">Benny 63K</strain>
    </source>
</reference>
<dbReference type="EMBL" id="JANBPG010000643">
    <property type="protein sequence ID" value="KAJ1894811.1"/>
    <property type="molecule type" value="Genomic_DNA"/>
</dbReference>
<evidence type="ECO:0000313" key="1">
    <source>
        <dbReference type="EMBL" id="KAJ1894811.1"/>
    </source>
</evidence>
<comment type="caution">
    <text evidence="1">The sequence shown here is derived from an EMBL/GenBank/DDBJ whole genome shotgun (WGS) entry which is preliminary data.</text>
</comment>
<keyword evidence="2" id="KW-1185">Reference proteome</keyword>
<organism evidence="1 2">
    <name type="scientific">Kickxella alabastrina</name>
    <dbReference type="NCBI Taxonomy" id="61397"/>
    <lineage>
        <taxon>Eukaryota</taxon>
        <taxon>Fungi</taxon>
        <taxon>Fungi incertae sedis</taxon>
        <taxon>Zoopagomycota</taxon>
        <taxon>Kickxellomycotina</taxon>
        <taxon>Kickxellomycetes</taxon>
        <taxon>Kickxellales</taxon>
        <taxon>Kickxellaceae</taxon>
        <taxon>Kickxella</taxon>
    </lineage>
</organism>
<accession>A0ACC1IGI7</accession>
<dbReference type="Proteomes" id="UP001150581">
    <property type="component" value="Unassembled WGS sequence"/>
</dbReference>
<evidence type="ECO:0000313" key="2">
    <source>
        <dbReference type="Proteomes" id="UP001150581"/>
    </source>
</evidence>
<proteinExistence type="predicted"/>
<protein>
    <submittedName>
        <fullName evidence="1">Uncharacterized protein</fullName>
    </submittedName>
</protein>
<sequence length="298" mass="30732">MQLNTRLDQSLDDIIRENRKQQPKPAAAPVKGAAKPRIKKATGIAKRLTVTSTGGAANKPTRRVNNKVAAIKTSSLSNRANKSGITSRLGTSATSGVRGRVASGRIGAQAGRVGKAGRVTELVTRGKAPVLDRNKSAAAIALRQRIAKVAEAPKRANISIKGEAGPATIFISNLDTEASAEDVKTCFKQFGAIKNSTLLYDRNGKASGHAEVTFAAKTAAEEAAGKLDNVLADGRRLSVRVMPVAATAQGAVQAAGAHTHTGGNAQLGGGASSGSAGAGRKSGRKFQRRGPGNRMDID</sequence>
<name>A0ACC1IGI7_9FUNG</name>
<gene>
    <name evidence="1" type="ORF">LPJ66_004958</name>
</gene>